<reference evidence="3 4" key="1">
    <citation type="submission" date="2013-07" db="EMBL/GenBank/DDBJ databases">
        <title>Comparative Genomic and Metabolomic Analysis of Twelve Strains of Pseudoalteromonas luteoviolacea.</title>
        <authorList>
            <person name="Vynne N.G."/>
            <person name="Mansson M."/>
            <person name="Gram L."/>
        </authorList>
    </citation>
    <scope>NUCLEOTIDE SEQUENCE [LARGE SCALE GENOMIC DNA]</scope>
    <source>
        <strain evidence="3 4">NCIMB 1942</strain>
    </source>
</reference>
<dbReference type="InterPro" id="IPR000801">
    <property type="entry name" value="Esterase-like"/>
</dbReference>
<dbReference type="SUPFAM" id="SSF53474">
    <property type="entry name" value="alpha/beta-Hydrolases"/>
    <property type="match status" value="1"/>
</dbReference>
<evidence type="ECO:0000256" key="1">
    <source>
        <dbReference type="ARBA" id="ARBA00005622"/>
    </source>
</evidence>
<accession>A0A167HRE2</accession>
<dbReference type="InterPro" id="IPR052558">
    <property type="entry name" value="Siderophore_Hydrolase_D"/>
</dbReference>
<dbReference type="PANTHER" id="PTHR40841">
    <property type="entry name" value="SIDEROPHORE TRIACETYLFUSARININE C ESTERASE"/>
    <property type="match status" value="1"/>
</dbReference>
<proteinExistence type="inferred from homology"/>
<gene>
    <name evidence="3" type="ORF">N482_22240</name>
</gene>
<evidence type="ECO:0008006" key="5">
    <source>
        <dbReference type="Google" id="ProtNLM"/>
    </source>
</evidence>
<comment type="similarity">
    <text evidence="1">Belongs to the esterase D family.</text>
</comment>
<dbReference type="PATRIC" id="fig|1365253.3.peg.277"/>
<dbReference type="PANTHER" id="PTHR40841:SF2">
    <property type="entry name" value="SIDEROPHORE-DEGRADING ESTERASE (EUROFUNG)"/>
    <property type="match status" value="1"/>
</dbReference>
<organism evidence="3 4">
    <name type="scientific">Pseudoalteromonas luteoviolacea NCIMB 1942</name>
    <dbReference type="NCBI Taxonomy" id="1365253"/>
    <lineage>
        <taxon>Bacteria</taxon>
        <taxon>Pseudomonadati</taxon>
        <taxon>Pseudomonadota</taxon>
        <taxon>Gammaproteobacteria</taxon>
        <taxon>Alteromonadales</taxon>
        <taxon>Pseudoalteromonadaceae</taxon>
        <taxon>Pseudoalteromonas</taxon>
    </lineage>
</organism>
<evidence type="ECO:0000256" key="2">
    <source>
        <dbReference type="ARBA" id="ARBA00022801"/>
    </source>
</evidence>
<sequence>MQFISEQVLPLVLDRYRINPARKTFVGHSYGGLLGTYILLTTPTLSESYILGSPSYWYDNEAIFNIESTYAEKNQSLPAEVHVYAGGNEGVIQRDLNKFVAILKSRQYKNFKLTSKIIPNTSHFSVLLTDGLIGLYRK</sequence>
<dbReference type="Pfam" id="PF00756">
    <property type="entry name" value="Esterase"/>
    <property type="match status" value="1"/>
</dbReference>
<evidence type="ECO:0000313" key="3">
    <source>
        <dbReference type="EMBL" id="KZN58440.1"/>
    </source>
</evidence>
<evidence type="ECO:0000313" key="4">
    <source>
        <dbReference type="Proteomes" id="UP000076587"/>
    </source>
</evidence>
<dbReference type="Proteomes" id="UP000076587">
    <property type="component" value="Unassembled WGS sequence"/>
</dbReference>
<dbReference type="GO" id="GO:0016788">
    <property type="term" value="F:hydrolase activity, acting on ester bonds"/>
    <property type="evidence" value="ECO:0007669"/>
    <property type="project" value="TreeGrafter"/>
</dbReference>
<comment type="caution">
    <text evidence="3">The sequence shown here is derived from an EMBL/GenBank/DDBJ whole genome shotgun (WGS) entry which is preliminary data.</text>
</comment>
<dbReference type="InterPro" id="IPR029058">
    <property type="entry name" value="AB_hydrolase_fold"/>
</dbReference>
<dbReference type="Gene3D" id="3.40.50.1820">
    <property type="entry name" value="alpha/beta hydrolase"/>
    <property type="match status" value="1"/>
</dbReference>
<name>A0A167HRE2_9GAMM</name>
<dbReference type="AlphaFoldDB" id="A0A167HRE2"/>
<keyword evidence="2" id="KW-0378">Hydrolase</keyword>
<dbReference type="EMBL" id="AUXT01000008">
    <property type="protein sequence ID" value="KZN58440.1"/>
    <property type="molecule type" value="Genomic_DNA"/>
</dbReference>
<protein>
    <recommendedName>
        <fullName evidence="5">Esterase</fullName>
    </recommendedName>
</protein>